<dbReference type="EMBL" id="LWLG01000019">
    <property type="protein sequence ID" value="OAQ19956.1"/>
    <property type="molecule type" value="Genomic_DNA"/>
</dbReference>
<dbReference type="AlphaFoldDB" id="A0A179D1M0"/>
<evidence type="ECO:0000256" key="1">
    <source>
        <dbReference type="ARBA" id="ARBA00010894"/>
    </source>
</evidence>
<dbReference type="Pfam" id="PF02325">
    <property type="entry name" value="CCB3_YggT"/>
    <property type="match status" value="1"/>
</dbReference>
<evidence type="ECO:0000256" key="2">
    <source>
        <dbReference type="SAM" id="Phobius"/>
    </source>
</evidence>
<dbReference type="RefSeq" id="WP_068671694.1">
    <property type="nucleotide sequence ID" value="NZ_LWLG01000019.1"/>
</dbReference>
<dbReference type="PATRIC" id="fig|999894.6.peg.1952"/>
<comment type="similarity">
    <text evidence="1">Belongs to the YggT family.</text>
</comment>
<evidence type="ECO:0000313" key="4">
    <source>
        <dbReference type="Proteomes" id="UP000078390"/>
    </source>
</evidence>
<organism evidence="3 4">
    <name type="scientific">Thermosulfurimonas dismutans</name>
    <dbReference type="NCBI Taxonomy" id="999894"/>
    <lineage>
        <taxon>Bacteria</taxon>
        <taxon>Pseudomonadati</taxon>
        <taxon>Thermodesulfobacteriota</taxon>
        <taxon>Thermodesulfobacteria</taxon>
        <taxon>Thermodesulfobacteriales</taxon>
        <taxon>Thermodesulfobacteriaceae</taxon>
        <taxon>Thermosulfurimonas</taxon>
    </lineage>
</organism>
<dbReference type="GO" id="GO:0016020">
    <property type="term" value="C:membrane"/>
    <property type="evidence" value="ECO:0007669"/>
    <property type="project" value="InterPro"/>
</dbReference>
<protein>
    <submittedName>
        <fullName evidence="3">Integral membrane protein YggT, involved in response to extracytoplasmic stress (Osmotic shock)</fullName>
    </submittedName>
</protein>
<keyword evidence="2" id="KW-0812">Transmembrane</keyword>
<keyword evidence="2" id="KW-1133">Transmembrane helix</keyword>
<keyword evidence="2" id="KW-0472">Membrane</keyword>
<reference evidence="3 4" key="1">
    <citation type="submission" date="2016-04" db="EMBL/GenBank/DDBJ databases">
        <title>Genome analysis of Thermosulfurimonas dismutans, the first thermophilic sulfur-disproportionating bacterium of the phylum Thermodesulfobacteria.</title>
        <authorList>
            <person name="Mardanov A.V."/>
            <person name="Beletsky A.V."/>
            <person name="Kadnikov V.V."/>
            <person name="Slobodkin A.I."/>
            <person name="Ravin N.V."/>
        </authorList>
    </citation>
    <scope>NUCLEOTIDE SEQUENCE [LARGE SCALE GENOMIC DNA]</scope>
    <source>
        <strain evidence="3 4">S95</strain>
    </source>
</reference>
<comment type="caution">
    <text evidence="3">The sequence shown here is derived from an EMBL/GenBank/DDBJ whole genome shotgun (WGS) entry which is preliminary data.</text>
</comment>
<feature type="transmembrane region" description="Helical" evidence="2">
    <location>
        <begin position="70"/>
        <end position="91"/>
    </location>
</feature>
<feature type="transmembrane region" description="Helical" evidence="2">
    <location>
        <begin position="7"/>
        <end position="32"/>
    </location>
</feature>
<dbReference type="Proteomes" id="UP000078390">
    <property type="component" value="Unassembled WGS sequence"/>
</dbReference>
<sequence length="98" mass="11483">MFVISHFLTALAKVIDLVLTFYMWIIIIRAIISWVNPDPFNPIVRFLYQITEPVLYRVRRFLPPLGGIDLSPLIVILLIIFLQQFLVPSLYDLAVRLR</sequence>
<name>A0A179D1M0_9BACT</name>
<gene>
    <name evidence="3" type="ORF">TDIS_1955</name>
</gene>
<evidence type="ECO:0000313" key="3">
    <source>
        <dbReference type="EMBL" id="OAQ19956.1"/>
    </source>
</evidence>
<dbReference type="OrthoDB" id="47652at2"/>
<dbReference type="STRING" id="999894.TDIS_1955"/>
<accession>A0A179D1M0</accession>
<proteinExistence type="inferred from homology"/>
<keyword evidence="4" id="KW-1185">Reference proteome</keyword>
<dbReference type="InterPro" id="IPR003425">
    <property type="entry name" value="CCB3/YggT"/>
</dbReference>
<dbReference type="PANTHER" id="PTHR33219:SF14">
    <property type="entry name" value="PROTEIN COFACTOR ASSEMBLY OF COMPLEX C SUBUNIT B CCB3, CHLOROPLASTIC-RELATED"/>
    <property type="match status" value="1"/>
</dbReference>
<dbReference type="PANTHER" id="PTHR33219">
    <property type="entry name" value="YLMG HOMOLOG PROTEIN 2, CHLOROPLASTIC"/>
    <property type="match status" value="1"/>
</dbReference>